<dbReference type="EMBL" id="JBHSAC010000072">
    <property type="protein sequence ID" value="MFC3932792.1"/>
    <property type="molecule type" value="Genomic_DNA"/>
</dbReference>
<dbReference type="Pfam" id="PF06103">
    <property type="entry name" value="DUF948"/>
    <property type="match status" value="1"/>
</dbReference>
<protein>
    <submittedName>
        <fullName evidence="2">DUF948 domain-containing protein</fullName>
    </submittedName>
</protein>
<keyword evidence="1" id="KW-1133">Transmembrane helix</keyword>
<evidence type="ECO:0000313" key="2">
    <source>
        <dbReference type="EMBL" id="MFC3932792.1"/>
    </source>
</evidence>
<accession>A0ABV8D303</accession>
<keyword evidence="1" id="KW-0812">Transmembrane</keyword>
<reference evidence="3" key="1">
    <citation type="journal article" date="2019" name="Int. J. Syst. Evol. Microbiol.">
        <title>The Global Catalogue of Microorganisms (GCM) 10K type strain sequencing project: providing services to taxonomists for standard genome sequencing and annotation.</title>
        <authorList>
            <consortium name="The Broad Institute Genomics Platform"/>
            <consortium name="The Broad Institute Genome Sequencing Center for Infectious Disease"/>
            <person name="Wu L."/>
            <person name="Ma J."/>
        </authorList>
    </citation>
    <scope>NUCLEOTIDE SEQUENCE [LARGE SCALE GENOMIC DNA]</scope>
    <source>
        <strain evidence="3">CCUG 58728</strain>
    </source>
</reference>
<feature type="transmembrane region" description="Helical" evidence="1">
    <location>
        <begin position="6"/>
        <end position="27"/>
    </location>
</feature>
<sequence length="131" mass="13927">MVGIAMLIIALAFVVLVIYLSIVLHKVSGTVDETKRSLSLLTADVDVTLHQTNDLIAKANVLIDDINGKAATIDPLFEVVADLSVSVSDLNTQARDLGKKASNVGSNAAKAGTAVTALRFVSKFFRSKKEE</sequence>
<dbReference type="InterPro" id="IPR009293">
    <property type="entry name" value="UPF0478"/>
</dbReference>
<gene>
    <name evidence="2" type="ORF">ACFOSE_08515</name>
</gene>
<evidence type="ECO:0000256" key="1">
    <source>
        <dbReference type="SAM" id="Phobius"/>
    </source>
</evidence>
<name>A0ABV8D303_9STRE</name>
<dbReference type="RefSeq" id="WP_380432447.1">
    <property type="nucleotide sequence ID" value="NZ_JBHSAC010000072.1"/>
</dbReference>
<dbReference type="PANTHER" id="PTHR40070">
    <property type="entry name" value="UPF0478 PROTEIN YTXG"/>
    <property type="match status" value="1"/>
</dbReference>
<keyword evidence="1" id="KW-0472">Membrane</keyword>
<comment type="caution">
    <text evidence="2">The sequence shown here is derived from an EMBL/GenBank/DDBJ whole genome shotgun (WGS) entry which is preliminary data.</text>
</comment>
<dbReference type="Proteomes" id="UP001595901">
    <property type="component" value="Unassembled WGS sequence"/>
</dbReference>
<organism evidence="2 3">
    <name type="scientific">Streptococcus dentapri</name>
    <dbReference type="NCBI Taxonomy" id="573564"/>
    <lineage>
        <taxon>Bacteria</taxon>
        <taxon>Bacillati</taxon>
        <taxon>Bacillota</taxon>
        <taxon>Bacilli</taxon>
        <taxon>Lactobacillales</taxon>
        <taxon>Streptococcaceae</taxon>
        <taxon>Streptococcus</taxon>
    </lineage>
</organism>
<keyword evidence="3" id="KW-1185">Reference proteome</keyword>
<proteinExistence type="predicted"/>
<evidence type="ECO:0000313" key="3">
    <source>
        <dbReference type="Proteomes" id="UP001595901"/>
    </source>
</evidence>
<dbReference type="PANTHER" id="PTHR40070:SF1">
    <property type="entry name" value="UPF0478 PROTEIN YTXG"/>
    <property type="match status" value="1"/>
</dbReference>